<name>A0ABD3QDN5_9STRA</name>
<evidence type="ECO:0000256" key="2">
    <source>
        <dbReference type="ARBA" id="ARBA00022801"/>
    </source>
</evidence>
<keyword evidence="9" id="KW-1185">Reference proteome</keyword>
<evidence type="ECO:0000256" key="3">
    <source>
        <dbReference type="ARBA" id="ARBA00023239"/>
    </source>
</evidence>
<evidence type="ECO:0000313" key="9">
    <source>
        <dbReference type="Proteomes" id="UP001516023"/>
    </source>
</evidence>
<feature type="region of interest" description="Disordered" evidence="7">
    <location>
        <begin position="79"/>
        <end position="114"/>
    </location>
</feature>
<evidence type="ECO:0000256" key="7">
    <source>
        <dbReference type="SAM" id="MobiDB-lite"/>
    </source>
</evidence>
<dbReference type="Gene3D" id="3.90.1140.10">
    <property type="entry name" value="Cyclic phosphodiesterase"/>
    <property type="match status" value="1"/>
</dbReference>
<evidence type="ECO:0000256" key="4">
    <source>
        <dbReference type="ARBA" id="ARBA00023242"/>
    </source>
</evidence>
<dbReference type="EMBL" id="JABMIG020000045">
    <property type="protein sequence ID" value="KAL3798530.1"/>
    <property type="molecule type" value="Genomic_DNA"/>
</dbReference>
<comment type="caution">
    <text evidence="8">The sequence shown here is derived from an EMBL/GenBank/DDBJ whole genome shotgun (WGS) entry which is preliminary data.</text>
</comment>
<keyword evidence="3" id="KW-0456">Lyase</keyword>
<proteinExistence type="predicted"/>
<dbReference type="GO" id="GO:0004518">
    <property type="term" value="F:nuclease activity"/>
    <property type="evidence" value="ECO:0007669"/>
    <property type="project" value="UniProtKB-KW"/>
</dbReference>
<dbReference type="GO" id="GO:0016787">
    <property type="term" value="F:hydrolase activity"/>
    <property type="evidence" value="ECO:0007669"/>
    <property type="project" value="UniProtKB-KW"/>
</dbReference>
<feature type="compositionally biased region" description="Acidic residues" evidence="7">
    <location>
        <begin position="191"/>
        <end position="205"/>
    </location>
</feature>
<keyword evidence="1" id="KW-0540">Nuclease</keyword>
<dbReference type="GO" id="GO:0016829">
    <property type="term" value="F:lyase activity"/>
    <property type="evidence" value="ECO:0007669"/>
    <property type="project" value="UniProtKB-KW"/>
</dbReference>
<evidence type="ECO:0000256" key="5">
    <source>
        <dbReference type="ARBA" id="ARBA00029543"/>
    </source>
</evidence>
<feature type="region of interest" description="Disordered" evidence="7">
    <location>
        <begin position="186"/>
        <end position="212"/>
    </location>
</feature>
<protein>
    <recommendedName>
        <fullName evidence="5">U6 snRNA phosphodiesterase 1</fullName>
    </recommendedName>
    <alternativeName>
        <fullName evidence="6">3'-5' RNA exonuclease USB1</fullName>
    </alternativeName>
</protein>
<dbReference type="Proteomes" id="UP001516023">
    <property type="component" value="Unassembled WGS sequence"/>
</dbReference>
<reference evidence="8 9" key="1">
    <citation type="journal article" date="2020" name="G3 (Bethesda)">
        <title>Improved Reference Genome for Cyclotella cryptica CCMP332, a Model for Cell Wall Morphogenesis, Salinity Adaptation, and Lipid Production in Diatoms (Bacillariophyta).</title>
        <authorList>
            <person name="Roberts W.R."/>
            <person name="Downey K.M."/>
            <person name="Ruck E.C."/>
            <person name="Traller J.C."/>
            <person name="Alverson A.J."/>
        </authorList>
    </citation>
    <scope>NUCLEOTIDE SEQUENCE [LARGE SCALE GENOMIC DNA]</scope>
    <source>
        <strain evidence="8 9">CCMP332</strain>
    </source>
</reference>
<evidence type="ECO:0000256" key="1">
    <source>
        <dbReference type="ARBA" id="ARBA00022722"/>
    </source>
</evidence>
<dbReference type="Pfam" id="PF09749">
    <property type="entry name" value="HVSL"/>
    <property type="match status" value="1"/>
</dbReference>
<gene>
    <name evidence="8" type="ORF">HJC23_011834</name>
</gene>
<evidence type="ECO:0000313" key="8">
    <source>
        <dbReference type="EMBL" id="KAL3798530.1"/>
    </source>
</evidence>
<keyword evidence="2" id="KW-0378">Hydrolase</keyword>
<dbReference type="InterPro" id="IPR027521">
    <property type="entry name" value="Usb1"/>
</dbReference>
<dbReference type="PANTHER" id="PTHR13522:SF3">
    <property type="entry name" value="U6 SNRNA PHOSPHODIESTERASE 1"/>
    <property type="match status" value="1"/>
</dbReference>
<organism evidence="8 9">
    <name type="scientific">Cyclotella cryptica</name>
    <dbReference type="NCBI Taxonomy" id="29204"/>
    <lineage>
        <taxon>Eukaryota</taxon>
        <taxon>Sar</taxon>
        <taxon>Stramenopiles</taxon>
        <taxon>Ochrophyta</taxon>
        <taxon>Bacillariophyta</taxon>
        <taxon>Coscinodiscophyceae</taxon>
        <taxon>Thalassiosirophycidae</taxon>
        <taxon>Stephanodiscales</taxon>
        <taxon>Stephanodiscaceae</taxon>
        <taxon>Cyclotella</taxon>
    </lineage>
</organism>
<keyword evidence="4" id="KW-0539">Nucleus</keyword>
<dbReference type="PANTHER" id="PTHR13522">
    <property type="entry name" value="U6 SNRNA PHOSPHODIESTERASE 1"/>
    <property type="match status" value="1"/>
</dbReference>
<sequence length="505" mass="56317">MDHLLGYGSSPCSSPSQCSIPARDSLSASERQLVSTNCSTRRTRGNVTLLSSDGNASLLQDASNNHAGDGSDYHCSKGTTDIDGKRHMPLKRGADNDNKIYPNATGSIKRPKHDSASIPRVIIAGEHSNKDGDSKCNKNDEFTFERTHPHWEGRWAGHLFLPFPPLECLDTSDQISDNRVCLNEKNAREDESSDADSSADSDQTDQDGVLPDSRHFLPAARMLIHYWAFRIKESFQSNAKFDNGVITNLNDNKSHHQWNDEEGESAPVVIVPHIPMKADWMKQEENNLPRISDALCSKPQSNEEPSKPNRHLHVSLSRPIYLPAPSVDSFLSSISNSIKTVLSVSHPNPASKRHGRVFHLRPRDASIFTNDKQNRSFLTIPITGESAQWVKRALLPPINSTVRRFGQGSYYSEEGESCVLHVSVASVRGDMVKRMKEARSRYRGISGEKQSTIRSLSLFSRDQYACDTDPSEMQSTFNSIPTSIPIWLDKVQCQFGRAKEVSVKF</sequence>
<accession>A0ABD3QDN5</accession>
<feature type="compositionally biased region" description="Basic and acidic residues" evidence="7">
    <location>
        <begin position="79"/>
        <end position="98"/>
    </location>
</feature>
<dbReference type="AlphaFoldDB" id="A0ABD3QDN5"/>
<evidence type="ECO:0000256" key="6">
    <source>
        <dbReference type="ARBA" id="ARBA00030030"/>
    </source>
</evidence>